<dbReference type="GO" id="GO:0005509">
    <property type="term" value="F:calcium ion binding"/>
    <property type="evidence" value="ECO:0007669"/>
    <property type="project" value="InterPro"/>
</dbReference>
<reference evidence="4" key="1">
    <citation type="journal article" date="2004" name="J. Eukaryot. Microbiol.">
        <title>Plastid-targeting peptides from the chlorarachniophyte Bigelowiella natans.</title>
        <authorList>
            <person name="Rogers M.B."/>
            <person name="Archibald J.M."/>
            <person name="Field M.A."/>
            <person name="Li C."/>
            <person name="Striepen B."/>
            <person name="Keeling P.J."/>
        </authorList>
    </citation>
    <scope>NUCLEOTIDE SEQUENCE</scope>
</reference>
<proteinExistence type="evidence at transcript level"/>
<organism evidence="4">
    <name type="scientific">Bigelowiella natans</name>
    <name type="common">Pedinomonas minutissima</name>
    <name type="synonym">Chlorarachnion sp. (strain CCMP621)</name>
    <dbReference type="NCBI Taxonomy" id="227086"/>
    <lineage>
        <taxon>Eukaryota</taxon>
        <taxon>Sar</taxon>
        <taxon>Rhizaria</taxon>
        <taxon>Cercozoa</taxon>
        <taxon>Chlorarachniophyceae</taxon>
        <taxon>Bigelowiella</taxon>
    </lineage>
</organism>
<dbReference type="InterPro" id="IPR011992">
    <property type="entry name" value="EF-hand-dom_pair"/>
</dbReference>
<keyword evidence="2" id="KW-0106">Calcium</keyword>
<sequence length="304" mass="33433">MMIRRGTVAEGVFDKYDADGNGSISSEEFQMMCYELDHCVTDEEVEIAVKVINSSGSGEIKKDEFVKWWKLGGQDRWKEVKLDEEELKVRKSAATTFHKFDSDSSGSIEAKEFDAFYANLVESKLTTDSKDDVLGSLDKDKNGSIQFSEYVQWLDAIGTITNWVRVLPPLASAETEKAESATNVHQNYWAQYCSFPHASKAVIGSIDGKQAWGTKGDWNTDANELKSLSTGSLNSKCSIGGVAFGAFESASEGSPVLLGEADKLCLAVIKLKKVFLAGIGKKVDRTKLANEVHRFAYSLQQGGY</sequence>
<evidence type="ECO:0000256" key="2">
    <source>
        <dbReference type="ARBA" id="ARBA00022837"/>
    </source>
</evidence>
<accession>Q5YES4</accession>
<dbReference type="InterPro" id="IPR002048">
    <property type="entry name" value="EF_hand_dom"/>
</dbReference>
<dbReference type="InterPro" id="IPR018247">
    <property type="entry name" value="EF_Hand_1_Ca_BS"/>
</dbReference>
<dbReference type="InterPro" id="IPR050145">
    <property type="entry name" value="Centrin_CML-like"/>
</dbReference>
<feature type="domain" description="EF-hand" evidence="3">
    <location>
        <begin position="88"/>
        <end position="123"/>
    </location>
</feature>
<dbReference type="PROSITE" id="PS00018">
    <property type="entry name" value="EF_HAND_1"/>
    <property type="match status" value="3"/>
</dbReference>
<evidence type="ECO:0000256" key="1">
    <source>
        <dbReference type="ARBA" id="ARBA00022737"/>
    </source>
</evidence>
<dbReference type="SMART" id="SM00054">
    <property type="entry name" value="EFh"/>
    <property type="match status" value="3"/>
</dbReference>
<protein>
    <submittedName>
        <fullName evidence="4">Calmodulin like myosin light chain</fullName>
    </submittedName>
</protein>
<evidence type="ECO:0000313" key="4">
    <source>
        <dbReference type="EMBL" id="AAT09089.1"/>
    </source>
</evidence>
<dbReference type="HOGENOM" id="CLU_916506_0_0_1"/>
<dbReference type="PROSITE" id="PS50222">
    <property type="entry name" value="EF_HAND_2"/>
    <property type="match status" value="4"/>
</dbReference>
<dbReference type="Pfam" id="PF13499">
    <property type="entry name" value="EF-hand_7"/>
    <property type="match status" value="2"/>
</dbReference>
<dbReference type="EMBL" id="AY542997">
    <property type="protein sequence ID" value="AAT09089.1"/>
    <property type="molecule type" value="mRNA"/>
</dbReference>
<dbReference type="CDD" id="cd00051">
    <property type="entry name" value="EFh"/>
    <property type="match status" value="1"/>
</dbReference>
<feature type="domain" description="EF-hand" evidence="3">
    <location>
        <begin position="40"/>
        <end position="75"/>
    </location>
</feature>
<dbReference type="PANTHER" id="PTHR23050">
    <property type="entry name" value="CALCIUM BINDING PROTEIN"/>
    <property type="match status" value="1"/>
</dbReference>
<keyword evidence="1" id="KW-0677">Repeat</keyword>
<feature type="domain" description="EF-hand" evidence="3">
    <location>
        <begin position="125"/>
        <end position="160"/>
    </location>
</feature>
<dbReference type="SUPFAM" id="SSF47473">
    <property type="entry name" value="EF-hand"/>
    <property type="match status" value="1"/>
</dbReference>
<dbReference type="Gene3D" id="1.10.238.10">
    <property type="entry name" value="EF-hand"/>
    <property type="match status" value="2"/>
</dbReference>
<feature type="domain" description="EF-hand" evidence="3">
    <location>
        <begin position="4"/>
        <end position="39"/>
    </location>
</feature>
<evidence type="ECO:0000259" key="3">
    <source>
        <dbReference type="PROSITE" id="PS50222"/>
    </source>
</evidence>
<name>Q5YES4_BIGNA</name>
<dbReference type="AlphaFoldDB" id="Q5YES4"/>